<keyword evidence="1" id="KW-0732">Signal</keyword>
<keyword evidence="3" id="KW-1185">Reference proteome</keyword>
<evidence type="ECO:0008006" key="4">
    <source>
        <dbReference type="Google" id="ProtNLM"/>
    </source>
</evidence>
<evidence type="ECO:0000256" key="1">
    <source>
        <dbReference type="SAM" id="SignalP"/>
    </source>
</evidence>
<gene>
    <name evidence="2" type="ORF">BSAL_32850</name>
</gene>
<name>A0A0S4JJ80_BODSA</name>
<dbReference type="EMBL" id="CYKH01001941">
    <property type="protein sequence ID" value="CUG91591.1"/>
    <property type="molecule type" value="Genomic_DNA"/>
</dbReference>
<dbReference type="AlphaFoldDB" id="A0A0S4JJ80"/>
<dbReference type="VEuPathDB" id="TriTrypDB:BSAL_32850"/>
<proteinExistence type="predicted"/>
<reference evidence="3" key="1">
    <citation type="submission" date="2015-09" db="EMBL/GenBank/DDBJ databases">
        <authorList>
            <consortium name="Pathogen Informatics"/>
        </authorList>
    </citation>
    <scope>NUCLEOTIDE SEQUENCE [LARGE SCALE GENOMIC DNA]</scope>
    <source>
        <strain evidence="3">Lake Konstanz</strain>
    </source>
</reference>
<protein>
    <recommendedName>
        <fullName evidence="4">Membrane-associated protein</fullName>
    </recommendedName>
</protein>
<accession>A0A0S4JJ80</accession>
<dbReference type="Proteomes" id="UP000051952">
    <property type="component" value="Unassembled WGS sequence"/>
</dbReference>
<evidence type="ECO:0000313" key="2">
    <source>
        <dbReference type="EMBL" id="CUG91591.1"/>
    </source>
</evidence>
<sequence length="123" mass="13719">MTNAAFLAMLVITCSAYMNPLLYTQGHDPCFSDDTPNITICYPTRCYHLFNISTNGTNPVPQSGYPQNYTAFQCVVESYSQYSGYTARKCLKPMCYCKAGYNSLNKPGCSPLKLADCWNQTCV</sequence>
<feature type="chain" id="PRO_5006622378" description="Membrane-associated protein" evidence="1">
    <location>
        <begin position="17"/>
        <end position="123"/>
    </location>
</feature>
<evidence type="ECO:0000313" key="3">
    <source>
        <dbReference type="Proteomes" id="UP000051952"/>
    </source>
</evidence>
<organism evidence="2 3">
    <name type="scientific">Bodo saltans</name>
    <name type="common">Flagellated protozoan</name>
    <dbReference type="NCBI Taxonomy" id="75058"/>
    <lineage>
        <taxon>Eukaryota</taxon>
        <taxon>Discoba</taxon>
        <taxon>Euglenozoa</taxon>
        <taxon>Kinetoplastea</taxon>
        <taxon>Metakinetoplastina</taxon>
        <taxon>Eubodonida</taxon>
        <taxon>Bodonidae</taxon>
        <taxon>Bodo</taxon>
    </lineage>
</organism>
<feature type="signal peptide" evidence="1">
    <location>
        <begin position="1"/>
        <end position="16"/>
    </location>
</feature>